<dbReference type="AlphaFoldDB" id="A0A5J4NIY3"/>
<feature type="transmembrane region" description="Helical" evidence="1">
    <location>
        <begin position="46"/>
        <end position="69"/>
    </location>
</feature>
<dbReference type="EMBL" id="QNGE01002599">
    <property type="protein sequence ID" value="KAA3675299.1"/>
    <property type="molecule type" value="Genomic_DNA"/>
</dbReference>
<feature type="transmembrane region" description="Helical" evidence="1">
    <location>
        <begin position="81"/>
        <end position="102"/>
    </location>
</feature>
<gene>
    <name evidence="2" type="ORF">DEA37_0010445</name>
</gene>
<reference evidence="2 3" key="1">
    <citation type="journal article" date="2019" name="Gigascience">
        <title>Whole-genome sequence of the oriental lung fluke Paragonimus westermani.</title>
        <authorList>
            <person name="Oey H."/>
            <person name="Zakrzewski M."/>
            <person name="Narain K."/>
            <person name="Devi K.R."/>
            <person name="Agatsuma T."/>
            <person name="Nawaratna S."/>
            <person name="Gobert G.N."/>
            <person name="Jones M.K."/>
            <person name="Ragan M.A."/>
            <person name="McManus D.P."/>
            <person name="Krause L."/>
        </authorList>
    </citation>
    <scope>NUCLEOTIDE SEQUENCE [LARGE SCALE GENOMIC DNA]</scope>
    <source>
        <strain evidence="2 3">IND2009</strain>
    </source>
</reference>
<evidence type="ECO:0000256" key="1">
    <source>
        <dbReference type="SAM" id="Phobius"/>
    </source>
</evidence>
<protein>
    <recommendedName>
        <fullName evidence="4">MARVEL domain-containing protein</fullName>
    </recommendedName>
</protein>
<evidence type="ECO:0008006" key="4">
    <source>
        <dbReference type="Google" id="ProtNLM"/>
    </source>
</evidence>
<dbReference type="Proteomes" id="UP000324629">
    <property type="component" value="Unassembled WGS sequence"/>
</dbReference>
<feature type="transmembrane region" description="Helical" evidence="1">
    <location>
        <begin position="108"/>
        <end position="130"/>
    </location>
</feature>
<sequence>MDYGVVLFTKLLLTCIILILAIALPDWACGQIFYECFPNGSVKRTTTAFVCASLVCLLITLIIDIIGLIRKGPTNNRICALVRTVFLATGACLLIVGLIVYVTAFDQFWSYILSVCAAVMATELALYSIFECFGVK</sequence>
<accession>A0A5J4NIY3</accession>
<evidence type="ECO:0000313" key="2">
    <source>
        <dbReference type="EMBL" id="KAA3675299.1"/>
    </source>
</evidence>
<name>A0A5J4NIY3_9TREM</name>
<evidence type="ECO:0000313" key="3">
    <source>
        <dbReference type="Proteomes" id="UP000324629"/>
    </source>
</evidence>
<keyword evidence="3" id="KW-1185">Reference proteome</keyword>
<organism evidence="2 3">
    <name type="scientific">Paragonimus westermani</name>
    <dbReference type="NCBI Taxonomy" id="34504"/>
    <lineage>
        <taxon>Eukaryota</taxon>
        <taxon>Metazoa</taxon>
        <taxon>Spiralia</taxon>
        <taxon>Lophotrochozoa</taxon>
        <taxon>Platyhelminthes</taxon>
        <taxon>Trematoda</taxon>
        <taxon>Digenea</taxon>
        <taxon>Plagiorchiida</taxon>
        <taxon>Troglotremata</taxon>
        <taxon>Troglotrematidae</taxon>
        <taxon>Paragonimus</taxon>
    </lineage>
</organism>
<proteinExistence type="predicted"/>
<keyword evidence="1" id="KW-1133">Transmembrane helix</keyword>
<keyword evidence="1" id="KW-0472">Membrane</keyword>
<keyword evidence="1" id="KW-0812">Transmembrane</keyword>
<comment type="caution">
    <text evidence="2">The sequence shown here is derived from an EMBL/GenBank/DDBJ whole genome shotgun (WGS) entry which is preliminary data.</text>
</comment>